<protein>
    <submittedName>
        <fullName evidence="1">Uncharacterized protein</fullName>
    </submittedName>
</protein>
<name>A0A2P2PGY3_RHIMU</name>
<sequence length="18" mass="2056">MPAVVHLMKVARLTIFQT</sequence>
<proteinExistence type="predicted"/>
<dbReference type="AlphaFoldDB" id="A0A2P2PGY3"/>
<reference evidence="1" key="1">
    <citation type="submission" date="2018-02" db="EMBL/GenBank/DDBJ databases">
        <title>Rhizophora mucronata_Transcriptome.</title>
        <authorList>
            <person name="Meera S.P."/>
            <person name="Sreeshan A."/>
            <person name="Augustine A."/>
        </authorList>
    </citation>
    <scope>NUCLEOTIDE SEQUENCE</scope>
    <source>
        <tissue evidence="1">Leaf</tissue>
    </source>
</reference>
<organism evidence="1">
    <name type="scientific">Rhizophora mucronata</name>
    <name type="common">Asiatic mangrove</name>
    <dbReference type="NCBI Taxonomy" id="61149"/>
    <lineage>
        <taxon>Eukaryota</taxon>
        <taxon>Viridiplantae</taxon>
        <taxon>Streptophyta</taxon>
        <taxon>Embryophyta</taxon>
        <taxon>Tracheophyta</taxon>
        <taxon>Spermatophyta</taxon>
        <taxon>Magnoliopsida</taxon>
        <taxon>eudicotyledons</taxon>
        <taxon>Gunneridae</taxon>
        <taxon>Pentapetalae</taxon>
        <taxon>rosids</taxon>
        <taxon>fabids</taxon>
        <taxon>Malpighiales</taxon>
        <taxon>Rhizophoraceae</taxon>
        <taxon>Rhizophora</taxon>
    </lineage>
</organism>
<evidence type="ECO:0000313" key="1">
    <source>
        <dbReference type="EMBL" id="MBX53919.1"/>
    </source>
</evidence>
<dbReference type="EMBL" id="GGEC01073435">
    <property type="protein sequence ID" value="MBX53919.1"/>
    <property type="molecule type" value="Transcribed_RNA"/>
</dbReference>
<accession>A0A2P2PGY3</accession>